<dbReference type="EMBL" id="SVNY01000002">
    <property type="protein sequence ID" value="MBE6832750.1"/>
    <property type="molecule type" value="Genomic_DNA"/>
</dbReference>
<protein>
    <submittedName>
        <fullName evidence="1">Uncharacterized protein</fullName>
    </submittedName>
</protein>
<proteinExistence type="predicted"/>
<gene>
    <name evidence="1" type="ORF">E7512_04090</name>
</gene>
<name>A0A928KVH5_9FIRM</name>
<dbReference type="AlphaFoldDB" id="A0A928KVH5"/>
<evidence type="ECO:0000313" key="2">
    <source>
        <dbReference type="Proteomes" id="UP000754750"/>
    </source>
</evidence>
<reference evidence="1" key="1">
    <citation type="submission" date="2019-04" db="EMBL/GenBank/DDBJ databases">
        <title>Evolution of Biomass-Degrading Anaerobic Consortia Revealed by Metagenomics.</title>
        <authorList>
            <person name="Peng X."/>
        </authorList>
    </citation>
    <scope>NUCLEOTIDE SEQUENCE</scope>
    <source>
        <strain evidence="1">SIG551</strain>
    </source>
</reference>
<evidence type="ECO:0000313" key="1">
    <source>
        <dbReference type="EMBL" id="MBE6832750.1"/>
    </source>
</evidence>
<sequence length="72" mass="8086">MDHIKFFLHFAAVYSTMQIEEKIGSKPIFSEGEASLSQQQLFLTISFVSCGRNQTPYGQLGQNAGRQLSLPY</sequence>
<dbReference type="RefSeq" id="WP_326840035.1">
    <property type="nucleotide sequence ID" value="NZ_SVNY01000002.1"/>
</dbReference>
<comment type="caution">
    <text evidence="1">The sequence shown here is derived from an EMBL/GenBank/DDBJ whole genome shotgun (WGS) entry which is preliminary data.</text>
</comment>
<organism evidence="1 2">
    <name type="scientific">Faecalispora sporosphaeroides</name>
    <dbReference type="NCBI Taxonomy" id="1549"/>
    <lineage>
        <taxon>Bacteria</taxon>
        <taxon>Bacillati</taxon>
        <taxon>Bacillota</taxon>
        <taxon>Clostridia</taxon>
        <taxon>Eubacteriales</taxon>
        <taxon>Oscillospiraceae</taxon>
        <taxon>Faecalispora</taxon>
    </lineage>
</organism>
<dbReference type="Proteomes" id="UP000754750">
    <property type="component" value="Unassembled WGS sequence"/>
</dbReference>
<accession>A0A928KVH5</accession>